<proteinExistence type="predicted"/>
<dbReference type="EMBL" id="SLZW01000006">
    <property type="protein sequence ID" value="TCS62108.1"/>
    <property type="molecule type" value="Genomic_DNA"/>
</dbReference>
<keyword evidence="2" id="KW-1185">Reference proteome</keyword>
<protein>
    <submittedName>
        <fullName evidence="1">Uncharacterized protein</fullName>
    </submittedName>
</protein>
<organism evidence="1 2">
    <name type="scientific">Varunaivibrio sulfuroxidans</name>
    <dbReference type="NCBI Taxonomy" id="1773489"/>
    <lineage>
        <taxon>Bacteria</taxon>
        <taxon>Pseudomonadati</taxon>
        <taxon>Pseudomonadota</taxon>
        <taxon>Alphaproteobacteria</taxon>
        <taxon>Rhodospirillales</taxon>
        <taxon>Magnetovibrionaceae</taxon>
        <taxon>Varunaivibrio</taxon>
    </lineage>
</organism>
<dbReference type="Proteomes" id="UP000295304">
    <property type="component" value="Unassembled WGS sequence"/>
</dbReference>
<comment type="caution">
    <text evidence="1">The sequence shown here is derived from an EMBL/GenBank/DDBJ whole genome shotgun (WGS) entry which is preliminary data.</text>
</comment>
<dbReference type="InterPro" id="IPR045445">
    <property type="entry name" value="DUF6502"/>
</dbReference>
<dbReference type="AlphaFoldDB" id="A0A4R3J8E1"/>
<name>A0A4R3J8E1_9PROT</name>
<accession>A0A4R3J8E1</accession>
<gene>
    <name evidence="1" type="ORF">EDD55_10663</name>
</gene>
<dbReference type="Pfam" id="PF20112">
    <property type="entry name" value="DUF6502"/>
    <property type="match status" value="1"/>
</dbReference>
<sequence length="274" mass="30616">MQSIEPPKAYVGALKFLLRPLVRGLIAHGMTFPHFCTLLKSVFVDVAGEFTVEGKRLTDSRVSLITGVHRKDVKRLRETPRDAIVRSPYVTIGAQVAGHWTGRAPYLDDAGAPRALPRSGPVSFDSLVESISKDLRSRTLLDEWLRQGMVTLDDGLVRLNTQSFIPNRGFDDLAYYYGRNLHDHIAAATHNLEGGTPPFLERSTYYDGLTPRSVADLEARARAIGMDALVKMNREALHLARKDDGNPDATLRMNFGVYFFKSEKDAPMDKDDKE</sequence>
<dbReference type="OrthoDB" id="6356376at2"/>
<reference evidence="1 2" key="1">
    <citation type="submission" date="2019-03" db="EMBL/GenBank/DDBJ databases">
        <title>Genomic Encyclopedia of Type Strains, Phase IV (KMG-IV): sequencing the most valuable type-strain genomes for metagenomic binning, comparative biology and taxonomic classification.</title>
        <authorList>
            <person name="Goeker M."/>
        </authorList>
    </citation>
    <scope>NUCLEOTIDE SEQUENCE [LARGE SCALE GENOMIC DNA]</scope>
    <source>
        <strain evidence="1 2">DSM 101688</strain>
    </source>
</reference>
<evidence type="ECO:0000313" key="2">
    <source>
        <dbReference type="Proteomes" id="UP000295304"/>
    </source>
</evidence>
<evidence type="ECO:0000313" key="1">
    <source>
        <dbReference type="EMBL" id="TCS62108.1"/>
    </source>
</evidence>